<feature type="compositionally biased region" description="Low complexity" evidence="1">
    <location>
        <begin position="37"/>
        <end position="88"/>
    </location>
</feature>
<evidence type="ECO:0000313" key="2">
    <source>
        <dbReference type="EMBL" id="GHI12126.1"/>
    </source>
</evidence>
<feature type="region of interest" description="Disordered" evidence="1">
    <location>
        <begin position="32"/>
        <end position="111"/>
    </location>
</feature>
<evidence type="ECO:0000313" key="3">
    <source>
        <dbReference type="Proteomes" id="UP000660554"/>
    </source>
</evidence>
<comment type="caution">
    <text evidence="2">The sequence shown here is derived from an EMBL/GenBank/DDBJ whole genome shotgun (WGS) entry which is preliminary data.</text>
</comment>
<accession>A0ABQ3NH89</accession>
<protein>
    <submittedName>
        <fullName evidence="2">Uncharacterized protein</fullName>
    </submittedName>
</protein>
<feature type="region of interest" description="Disordered" evidence="1">
    <location>
        <begin position="217"/>
        <end position="248"/>
    </location>
</feature>
<evidence type="ECO:0000256" key="1">
    <source>
        <dbReference type="SAM" id="MobiDB-lite"/>
    </source>
</evidence>
<dbReference type="Proteomes" id="UP000660554">
    <property type="component" value="Unassembled WGS sequence"/>
</dbReference>
<keyword evidence="3" id="KW-1185">Reference proteome</keyword>
<dbReference type="EMBL" id="BNDV01000007">
    <property type="protein sequence ID" value="GHI12126.1"/>
    <property type="molecule type" value="Genomic_DNA"/>
</dbReference>
<gene>
    <name evidence="2" type="ORF">Scinn_15890</name>
</gene>
<sequence length="248" mass="25104">MTRNRRRLGAWLLAGVVLAVVLTLYDADRTGVSDPKAAPSATPSGAAPGTPAPTTGDTPSPSATASPSPAPGTGEPSPAPSPTTCTSPGACGYPDANSTGPRIALERHDTGNMSVKKDGTVIKGWDIRGSLDIYANDVTVIDSRITSTNWWGINLRPGFSGLKVLHTPSPPYRARAPTTEASTTPCRTWAAAPSKSAGATSRSSATPCPWARATCTTTTCTTSSPSATRAANGSTPTPSSAAAATRAG</sequence>
<proteinExistence type="predicted"/>
<organism evidence="2 3">
    <name type="scientific">Streptomyces virginiae</name>
    <name type="common">Streptomyces cinnamonensis</name>
    <dbReference type="NCBI Taxonomy" id="1961"/>
    <lineage>
        <taxon>Bacteria</taxon>
        <taxon>Bacillati</taxon>
        <taxon>Actinomycetota</taxon>
        <taxon>Actinomycetes</taxon>
        <taxon>Kitasatosporales</taxon>
        <taxon>Streptomycetaceae</taxon>
        <taxon>Streptomyces</taxon>
    </lineage>
</organism>
<reference evidence="3" key="1">
    <citation type="submission" date="2020-09" db="EMBL/GenBank/DDBJ databases">
        <title>Whole genome shotgun sequence of Streptomyces cinnamonensis NBRC 15873.</title>
        <authorList>
            <person name="Komaki H."/>
            <person name="Tamura T."/>
        </authorList>
    </citation>
    <scope>NUCLEOTIDE SEQUENCE [LARGE SCALE GENOMIC DNA]</scope>
    <source>
        <strain evidence="3">NBRC 15873</strain>
    </source>
</reference>
<name>A0ABQ3NH89_STRVG</name>